<gene>
    <name evidence="3" type="ORF">RFULGI_LOCUS1000</name>
</gene>
<evidence type="ECO:0000313" key="4">
    <source>
        <dbReference type="Proteomes" id="UP000789396"/>
    </source>
</evidence>
<accession>A0A9N8W194</accession>
<comment type="similarity">
    <text evidence="1">Belongs to the sel-1 family.</text>
</comment>
<dbReference type="InterPro" id="IPR050767">
    <property type="entry name" value="Sel1_AlgK"/>
</dbReference>
<proteinExistence type="inferred from homology"/>
<dbReference type="InterPro" id="IPR006597">
    <property type="entry name" value="Sel1-like"/>
</dbReference>
<dbReference type="SMART" id="SM00671">
    <property type="entry name" value="SEL1"/>
    <property type="match status" value="2"/>
</dbReference>
<evidence type="ECO:0000256" key="1">
    <source>
        <dbReference type="ARBA" id="ARBA00038101"/>
    </source>
</evidence>
<dbReference type="SUPFAM" id="SSF81901">
    <property type="entry name" value="HCP-like"/>
    <property type="match status" value="1"/>
</dbReference>
<organism evidence="3 4">
    <name type="scientific">Racocetra fulgida</name>
    <dbReference type="NCBI Taxonomy" id="60492"/>
    <lineage>
        <taxon>Eukaryota</taxon>
        <taxon>Fungi</taxon>
        <taxon>Fungi incertae sedis</taxon>
        <taxon>Mucoromycota</taxon>
        <taxon>Glomeromycotina</taxon>
        <taxon>Glomeromycetes</taxon>
        <taxon>Diversisporales</taxon>
        <taxon>Gigasporaceae</taxon>
        <taxon>Racocetra</taxon>
    </lineage>
</organism>
<sequence>MSYKQDSDSYVASPINIKPPPFPTDATSTSSNKRCSSNDLLSTCKDLSIAKSSLKVANQVFKDLKHEDISAKGLEVTKYGEDMLEEIQKLLSKSSRSKETNDQSCELENDENKANLRFKKFIEESPDFQYFVDRLWNINLLIDNEINDAINKLRVAIKHWKSKQGGWNLIRSKTFSFVKFLSISRRRFDDKFKINENDLSEGEIVIGSKKHISQRIYRKYTRVAEKTVDNCDDDELKKEIKYMQELEYSNLTSDNKLLIARGIANALDYCHEKNILHGDIRTLEEIKRTILDGNRPELTSEDGEYQKIIKKSWSQDPSSRDTMKSILEHLNKLINSSGKDANDDFDSTDHIDLSNYGILRRNSHIRSSQYSISYKDIERGIDFHKHKKYKDALDIFQNCYDSQQNDPNANFWLGFYYIKGFGVKNDGKKGMMYLKKASELQHPEAQYWYALTLLNTPVPFEGDRYKTAMEYLRKSARQYNPFALEKLGKIVQKGLYYQKAEPIIGKQMIEQANKLKMEINF</sequence>
<feature type="compositionally biased region" description="Polar residues" evidence="2">
    <location>
        <begin position="25"/>
        <end position="36"/>
    </location>
</feature>
<dbReference type="EMBL" id="CAJVPZ010000532">
    <property type="protein sequence ID" value="CAG8468326.1"/>
    <property type="molecule type" value="Genomic_DNA"/>
</dbReference>
<dbReference type="OrthoDB" id="2422033at2759"/>
<dbReference type="PANTHER" id="PTHR11102:SF160">
    <property type="entry name" value="ERAD-ASSOCIATED E3 UBIQUITIN-PROTEIN LIGASE COMPONENT HRD3"/>
    <property type="match status" value="1"/>
</dbReference>
<reference evidence="3" key="1">
    <citation type="submission" date="2021-06" db="EMBL/GenBank/DDBJ databases">
        <authorList>
            <person name="Kallberg Y."/>
            <person name="Tangrot J."/>
            <person name="Rosling A."/>
        </authorList>
    </citation>
    <scope>NUCLEOTIDE SEQUENCE</scope>
    <source>
        <strain evidence="3">IN212</strain>
    </source>
</reference>
<evidence type="ECO:0000313" key="3">
    <source>
        <dbReference type="EMBL" id="CAG8468326.1"/>
    </source>
</evidence>
<comment type="caution">
    <text evidence="3">The sequence shown here is derived from an EMBL/GenBank/DDBJ whole genome shotgun (WGS) entry which is preliminary data.</text>
</comment>
<feature type="region of interest" description="Disordered" evidence="2">
    <location>
        <begin position="1"/>
        <end position="36"/>
    </location>
</feature>
<protein>
    <submittedName>
        <fullName evidence="3">10503_t:CDS:1</fullName>
    </submittedName>
</protein>
<dbReference type="Proteomes" id="UP000789396">
    <property type="component" value="Unassembled WGS sequence"/>
</dbReference>
<dbReference type="Gene3D" id="1.25.40.10">
    <property type="entry name" value="Tetratricopeptide repeat domain"/>
    <property type="match status" value="1"/>
</dbReference>
<dbReference type="InterPro" id="IPR011990">
    <property type="entry name" value="TPR-like_helical_dom_sf"/>
</dbReference>
<name>A0A9N8W194_9GLOM</name>
<dbReference type="PANTHER" id="PTHR11102">
    <property type="entry name" value="SEL-1-LIKE PROTEIN"/>
    <property type="match status" value="1"/>
</dbReference>
<dbReference type="Gene3D" id="1.10.510.10">
    <property type="entry name" value="Transferase(Phosphotransferase) domain 1"/>
    <property type="match status" value="1"/>
</dbReference>
<dbReference type="SUPFAM" id="SSF56112">
    <property type="entry name" value="Protein kinase-like (PK-like)"/>
    <property type="match status" value="1"/>
</dbReference>
<dbReference type="AlphaFoldDB" id="A0A9N8W194"/>
<evidence type="ECO:0000256" key="2">
    <source>
        <dbReference type="SAM" id="MobiDB-lite"/>
    </source>
</evidence>
<dbReference type="InterPro" id="IPR011009">
    <property type="entry name" value="Kinase-like_dom_sf"/>
</dbReference>
<keyword evidence="4" id="KW-1185">Reference proteome</keyword>